<dbReference type="InterPro" id="IPR029440">
    <property type="entry name" value="DRC1_C"/>
</dbReference>
<dbReference type="AlphaFoldDB" id="A0A8J5MLA8"/>
<sequence>MTVSREDAVVVQATQAGKSFMQALHHHEHKLHALVKHGCTMVGNVEVAALSGEVKAAVESETRRDAWKNTLEEDTRKTQEALKQIHQYWEKVVTLTIPEDLYDGLCQLRDWSQELTEQKVWVIGALRGELRVLDATYTEEMLQHAHQRSELLRRITEHVTELHQAYRHSLREVQGVEDKERAELVEYYGRVWDEAVTELNQKLQDLLHDRLNNRTSRMEQIIELKLHGAAPHTAIKDKLDSDIEKQVEESQLRYSQQVLQQQYRETTAMVSEARRTLNAITPTLNNYRRKAEAAKERRVAQEQAKLREAGRMRELNQQYRKRLANNSAFFSQQTQGLSQMHYQKLHELVMEEIGIHTEADVLRLLRVARRYISQRPPGSRGRGREEEEREEEEEEAIGGRWRGECYLVILEKSGEEGSVGAADVDEEGPLYAQEGEEAARWSSFLNNFCKRIRVWTATRDALTQYRDVLIGRLEEMRKVDRLRRENAELRFLLQGVVNDL</sequence>
<proteinExistence type="inferred from homology"/>
<evidence type="ECO:0000259" key="4">
    <source>
        <dbReference type="Pfam" id="PF14772"/>
    </source>
</evidence>
<comment type="similarity">
    <text evidence="1">Belongs to the DRC1 family.</text>
</comment>
<protein>
    <submittedName>
        <fullName evidence="6">Dynein regulatory complex protein 1-like</fullName>
    </submittedName>
</protein>
<evidence type="ECO:0000259" key="5">
    <source>
        <dbReference type="Pfam" id="PF14775"/>
    </source>
</evidence>
<name>A0A8J5MLA8_HOMAM</name>
<keyword evidence="2" id="KW-0175">Coiled coil</keyword>
<feature type="domain" description="Dynein regulatory complex protein 1/2 N-terminal" evidence="4">
    <location>
        <begin position="47"/>
        <end position="146"/>
    </location>
</feature>
<dbReference type="EMBL" id="JAHLQT010041065">
    <property type="protein sequence ID" value="KAG7155614.1"/>
    <property type="molecule type" value="Genomic_DNA"/>
</dbReference>
<feature type="region of interest" description="Disordered" evidence="3">
    <location>
        <begin position="375"/>
        <end position="395"/>
    </location>
</feature>
<dbReference type="Pfam" id="PF14775">
    <property type="entry name" value="NYD-SP28_assoc"/>
    <property type="match status" value="1"/>
</dbReference>
<dbReference type="GO" id="GO:0005858">
    <property type="term" value="C:axonemal dynein complex"/>
    <property type="evidence" value="ECO:0007669"/>
    <property type="project" value="InterPro"/>
</dbReference>
<dbReference type="GO" id="GO:0003352">
    <property type="term" value="P:regulation of cilium movement"/>
    <property type="evidence" value="ECO:0007669"/>
    <property type="project" value="TreeGrafter"/>
</dbReference>
<dbReference type="PANTHER" id="PTHR21625">
    <property type="entry name" value="NYD-SP28 PROTEIN"/>
    <property type="match status" value="1"/>
</dbReference>
<dbReference type="InterPro" id="IPR039750">
    <property type="entry name" value="DRC1/DRC2"/>
</dbReference>
<evidence type="ECO:0000313" key="7">
    <source>
        <dbReference type="Proteomes" id="UP000747542"/>
    </source>
</evidence>
<evidence type="ECO:0000256" key="3">
    <source>
        <dbReference type="SAM" id="MobiDB-lite"/>
    </source>
</evidence>
<accession>A0A8J5MLA8</accession>
<dbReference type="GO" id="GO:0070286">
    <property type="term" value="P:axonemal dynein complex assembly"/>
    <property type="evidence" value="ECO:0007669"/>
    <property type="project" value="InterPro"/>
</dbReference>
<evidence type="ECO:0000313" key="6">
    <source>
        <dbReference type="EMBL" id="KAG7155614.1"/>
    </source>
</evidence>
<reference evidence="6" key="1">
    <citation type="journal article" date="2021" name="Sci. Adv.">
        <title>The American lobster genome reveals insights on longevity, neural, and immune adaptations.</title>
        <authorList>
            <person name="Polinski J.M."/>
            <person name="Zimin A.V."/>
            <person name="Clark K.F."/>
            <person name="Kohn A.B."/>
            <person name="Sadowski N."/>
            <person name="Timp W."/>
            <person name="Ptitsyn A."/>
            <person name="Khanna P."/>
            <person name="Romanova D.Y."/>
            <person name="Williams P."/>
            <person name="Greenwood S.J."/>
            <person name="Moroz L.L."/>
            <person name="Walt D.R."/>
            <person name="Bodnar A.G."/>
        </authorList>
    </citation>
    <scope>NUCLEOTIDE SEQUENCE</scope>
    <source>
        <strain evidence="6">GMGI-L3</strain>
    </source>
</reference>
<feature type="domain" description="Dynein regulatory complex protein 1 C-terminal" evidence="5">
    <location>
        <begin position="441"/>
        <end position="495"/>
    </location>
</feature>
<organism evidence="6 7">
    <name type="scientific">Homarus americanus</name>
    <name type="common">American lobster</name>
    <dbReference type="NCBI Taxonomy" id="6706"/>
    <lineage>
        <taxon>Eukaryota</taxon>
        <taxon>Metazoa</taxon>
        <taxon>Ecdysozoa</taxon>
        <taxon>Arthropoda</taxon>
        <taxon>Crustacea</taxon>
        <taxon>Multicrustacea</taxon>
        <taxon>Malacostraca</taxon>
        <taxon>Eumalacostraca</taxon>
        <taxon>Eucarida</taxon>
        <taxon>Decapoda</taxon>
        <taxon>Pleocyemata</taxon>
        <taxon>Astacidea</taxon>
        <taxon>Nephropoidea</taxon>
        <taxon>Nephropidae</taxon>
        <taxon>Homarus</taxon>
    </lineage>
</organism>
<dbReference type="InterPro" id="IPR039505">
    <property type="entry name" value="DRC1/2_N"/>
</dbReference>
<evidence type="ECO:0000256" key="2">
    <source>
        <dbReference type="ARBA" id="ARBA00023054"/>
    </source>
</evidence>
<dbReference type="Pfam" id="PF14772">
    <property type="entry name" value="NYD-SP28"/>
    <property type="match status" value="1"/>
</dbReference>
<evidence type="ECO:0000256" key="1">
    <source>
        <dbReference type="ARBA" id="ARBA00009688"/>
    </source>
</evidence>
<gene>
    <name evidence="6" type="primary">Drc1-L</name>
    <name evidence="6" type="ORF">Hamer_G015985</name>
</gene>
<dbReference type="PANTHER" id="PTHR21625:SF1">
    <property type="entry name" value="DYNEIN REGULATORY COMPLEX PROTEIN 1"/>
    <property type="match status" value="1"/>
</dbReference>
<comment type="caution">
    <text evidence="6">The sequence shown here is derived from an EMBL/GenBank/DDBJ whole genome shotgun (WGS) entry which is preliminary data.</text>
</comment>
<keyword evidence="7" id="KW-1185">Reference proteome</keyword>
<dbReference type="GO" id="GO:0060285">
    <property type="term" value="P:cilium-dependent cell motility"/>
    <property type="evidence" value="ECO:0007669"/>
    <property type="project" value="TreeGrafter"/>
</dbReference>
<dbReference type="Proteomes" id="UP000747542">
    <property type="component" value="Unassembled WGS sequence"/>
</dbReference>